<reference evidence="2" key="1">
    <citation type="journal article" date="2015" name="Nature">
        <title>Complex archaea that bridge the gap between prokaryotes and eukaryotes.</title>
        <authorList>
            <person name="Spang A."/>
            <person name="Saw J.H."/>
            <person name="Jorgensen S.L."/>
            <person name="Zaremba-Niedzwiedzka K."/>
            <person name="Martijn J."/>
            <person name="Lind A.E."/>
            <person name="van Eijk R."/>
            <person name="Schleper C."/>
            <person name="Guy L."/>
            <person name="Ettema T.J."/>
        </authorList>
    </citation>
    <scope>NUCLEOTIDE SEQUENCE</scope>
</reference>
<comment type="caution">
    <text evidence="2">The sequence shown here is derived from an EMBL/GenBank/DDBJ whole genome shotgun (WGS) entry which is preliminary data.</text>
</comment>
<protein>
    <submittedName>
        <fullName evidence="2">Uncharacterized protein</fullName>
    </submittedName>
</protein>
<accession>A0A0F9GRW3</accession>
<sequence length="73" mass="8557">MTIPIWIVFLYGGGFISFLIFPKQIAEGALFDLEFTMQGIILSVIFLITLFLIYKFVDSKYEIKRKSSWRDLN</sequence>
<organism evidence="2">
    <name type="scientific">marine sediment metagenome</name>
    <dbReference type="NCBI Taxonomy" id="412755"/>
    <lineage>
        <taxon>unclassified sequences</taxon>
        <taxon>metagenomes</taxon>
        <taxon>ecological metagenomes</taxon>
    </lineage>
</organism>
<dbReference type="EMBL" id="LAZR01025357">
    <property type="protein sequence ID" value="KKL72160.1"/>
    <property type="molecule type" value="Genomic_DNA"/>
</dbReference>
<keyword evidence="1" id="KW-0472">Membrane</keyword>
<feature type="transmembrane region" description="Helical" evidence="1">
    <location>
        <begin position="5"/>
        <end position="25"/>
    </location>
</feature>
<evidence type="ECO:0000256" key="1">
    <source>
        <dbReference type="SAM" id="Phobius"/>
    </source>
</evidence>
<evidence type="ECO:0000313" key="2">
    <source>
        <dbReference type="EMBL" id="KKL72160.1"/>
    </source>
</evidence>
<proteinExistence type="predicted"/>
<gene>
    <name evidence="2" type="ORF">LCGC14_2087710</name>
</gene>
<dbReference type="AlphaFoldDB" id="A0A0F9GRW3"/>
<keyword evidence="1" id="KW-0812">Transmembrane</keyword>
<feature type="transmembrane region" description="Helical" evidence="1">
    <location>
        <begin position="37"/>
        <end position="57"/>
    </location>
</feature>
<keyword evidence="1" id="KW-1133">Transmembrane helix</keyword>
<name>A0A0F9GRW3_9ZZZZ</name>